<dbReference type="PATRIC" id="fig|552518.3.peg.1479"/>
<dbReference type="InterPro" id="IPR002201">
    <property type="entry name" value="Glyco_trans_9"/>
</dbReference>
<dbReference type="EMBL" id="LAJY01000245">
    <property type="protein sequence ID" value="KJV09619.1"/>
    <property type="molecule type" value="Genomic_DNA"/>
</dbReference>
<keyword evidence="2" id="KW-1185">Reference proteome</keyword>
<comment type="caution">
    <text evidence="1">The sequence shown here is derived from an EMBL/GenBank/DDBJ whole genome shotgun (WGS) entry which is preliminary data.</text>
</comment>
<evidence type="ECO:0008006" key="3">
    <source>
        <dbReference type="Google" id="ProtNLM"/>
    </source>
</evidence>
<dbReference type="AlphaFoldDB" id="A0A0F3IVK0"/>
<protein>
    <recommendedName>
        <fullName evidence="3">TPR repeat-containing protein</fullName>
    </recommendedName>
</protein>
<organism evidence="1 2">
    <name type="scientific">Elstera litoralis</name>
    <dbReference type="NCBI Taxonomy" id="552518"/>
    <lineage>
        <taxon>Bacteria</taxon>
        <taxon>Pseudomonadati</taxon>
        <taxon>Pseudomonadota</taxon>
        <taxon>Alphaproteobacteria</taxon>
        <taxon>Rhodospirillales</taxon>
        <taxon>Rhodospirillaceae</taxon>
        <taxon>Elstera</taxon>
    </lineage>
</organism>
<dbReference type="Pfam" id="PF01075">
    <property type="entry name" value="Glyco_transf_9"/>
    <property type="match status" value="1"/>
</dbReference>
<accession>A0A0F3IVK0</accession>
<sequence length="146" mass="16303">MVWAGNPNHINDKQRSIPQETLLELTKFDSFNWYSLQVGASDKAKRALARAGVTDLAPGFSDFADTAAAIQALDLVITVDTSVAHLAGALGKPVWILLPFVPDWRWLLDRSDSPWYPSARLFRQPKRGDWASVLKEVKQALADFRP</sequence>
<dbReference type="Gene3D" id="3.40.50.2000">
    <property type="entry name" value="Glycogen Phosphorylase B"/>
    <property type="match status" value="1"/>
</dbReference>
<dbReference type="Proteomes" id="UP000033774">
    <property type="component" value="Unassembled WGS sequence"/>
</dbReference>
<dbReference type="SUPFAM" id="SSF53756">
    <property type="entry name" value="UDP-Glycosyltransferase/glycogen phosphorylase"/>
    <property type="match status" value="1"/>
</dbReference>
<evidence type="ECO:0000313" key="2">
    <source>
        <dbReference type="Proteomes" id="UP000033774"/>
    </source>
</evidence>
<dbReference type="GO" id="GO:0016757">
    <property type="term" value="F:glycosyltransferase activity"/>
    <property type="evidence" value="ECO:0007669"/>
    <property type="project" value="InterPro"/>
</dbReference>
<dbReference type="RefSeq" id="WP_045775762.1">
    <property type="nucleotide sequence ID" value="NZ_LAJY01000245.1"/>
</dbReference>
<name>A0A0F3IVK0_9PROT</name>
<proteinExistence type="predicted"/>
<evidence type="ECO:0000313" key="1">
    <source>
        <dbReference type="EMBL" id="KJV09619.1"/>
    </source>
</evidence>
<reference evidence="1 2" key="1">
    <citation type="submission" date="2015-03" db="EMBL/GenBank/DDBJ databases">
        <title>Draft genome sequence of Elstera litoralis.</title>
        <authorList>
            <person name="Rahalkar M.C."/>
            <person name="Dhakephalkar P.K."/>
            <person name="Pore S.D."/>
            <person name="Arora P."/>
            <person name="Kapse N.G."/>
            <person name="Pandit P.S."/>
        </authorList>
    </citation>
    <scope>NUCLEOTIDE SEQUENCE [LARGE SCALE GENOMIC DNA]</scope>
    <source>
        <strain evidence="1 2">Dia-1</strain>
    </source>
</reference>
<gene>
    <name evidence="1" type="ORF">VZ95_10315</name>
</gene>